<dbReference type="Proteomes" id="UP001432027">
    <property type="component" value="Unassembled WGS sequence"/>
</dbReference>
<gene>
    <name evidence="1" type="ORF">PENTCL1PPCAC_7387</name>
</gene>
<keyword evidence="2" id="KW-1185">Reference proteome</keyword>
<name>A0AAV5SPD3_9BILA</name>
<proteinExistence type="predicted"/>
<evidence type="ECO:0000313" key="2">
    <source>
        <dbReference type="Proteomes" id="UP001432027"/>
    </source>
</evidence>
<comment type="caution">
    <text evidence="1">The sequence shown here is derived from an EMBL/GenBank/DDBJ whole genome shotgun (WGS) entry which is preliminary data.</text>
</comment>
<dbReference type="EMBL" id="BTSX01000002">
    <property type="protein sequence ID" value="GMS85212.1"/>
    <property type="molecule type" value="Genomic_DNA"/>
</dbReference>
<protein>
    <submittedName>
        <fullName evidence="1">Uncharacterized protein</fullName>
    </submittedName>
</protein>
<dbReference type="AlphaFoldDB" id="A0AAV5SPD3"/>
<feature type="non-terminal residue" evidence="1">
    <location>
        <position position="402"/>
    </location>
</feature>
<accession>A0AAV5SPD3</accession>
<reference evidence="1" key="1">
    <citation type="submission" date="2023-10" db="EMBL/GenBank/DDBJ databases">
        <title>Genome assembly of Pristionchus species.</title>
        <authorList>
            <person name="Yoshida K."/>
            <person name="Sommer R.J."/>
        </authorList>
    </citation>
    <scope>NUCLEOTIDE SEQUENCE</scope>
    <source>
        <strain evidence="1">RS0144</strain>
    </source>
</reference>
<evidence type="ECO:0000313" key="1">
    <source>
        <dbReference type="EMBL" id="GMS85212.1"/>
    </source>
</evidence>
<organism evidence="1 2">
    <name type="scientific">Pristionchus entomophagus</name>
    <dbReference type="NCBI Taxonomy" id="358040"/>
    <lineage>
        <taxon>Eukaryota</taxon>
        <taxon>Metazoa</taxon>
        <taxon>Ecdysozoa</taxon>
        <taxon>Nematoda</taxon>
        <taxon>Chromadorea</taxon>
        <taxon>Rhabditida</taxon>
        <taxon>Rhabditina</taxon>
        <taxon>Diplogasteromorpha</taxon>
        <taxon>Diplogasteroidea</taxon>
        <taxon>Neodiplogasteridae</taxon>
        <taxon>Pristionchus</taxon>
    </lineage>
</organism>
<sequence length="402" mass="45743">MPAPLMEIDRSNKDTQPNRLRFNHLVRIFSETNRDELIRVVKSTPATCLICSVHLSNMRDVVNHIFSQPHIDKFVKRRGSVSNREFAFWKNLLEMFPESRKRVSKQTLQQLKASSSTLDLHPRDNHFTVKVDSASEREAAICHFVSSSFSLLQRVAVSVKDQKETYKINDLILKKFSTATSVFALTDFIGEEKLYHVYIEGPNRNKWAGQATLYVRPPDPFNAFCAYVLCKSQSSVMLINSLEEEKAFRAFEKKFMHSDKTPLVPIYNGTALKILEETFKVEAKKRNKVDLSISSSLEPELTATVPPAEVNAKPRITVSSEVSVSPSRVVPSKMAEKPLMRTVVWTVKTYCIEHKNTVSIPEEGSGKESIVNEIGETKWPEIHIPFDEEMGKKVDEIIKIIA</sequence>